<dbReference type="PRINTS" id="PR00195">
    <property type="entry name" value="DYNAMIN"/>
</dbReference>
<dbReference type="InterPro" id="IPR030381">
    <property type="entry name" value="G_DYNAMIN_dom"/>
</dbReference>
<proteinExistence type="predicted"/>
<dbReference type="Pfam" id="PF00350">
    <property type="entry name" value="Dynamin_N"/>
    <property type="match status" value="1"/>
</dbReference>
<feature type="region of interest" description="Disordered" evidence="3">
    <location>
        <begin position="481"/>
        <end position="513"/>
    </location>
</feature>
<evidence type="ECO:0000259" key="4">
    <source>
        <dbReference type="PROSITE" id="PS51388"/>
    </source>
</evidence>
<evidence type="ECO:0000259" key="5">
    <source>
        <dbReference type="PROSITE" id="PS51718"/>
    </source>
</evidence>
<dbReference type="Pfam" id="PF01031">
    <property type="entry name" value="Dynamin_M"/>
    <property type="match status" value="1"/>
</dbReference>
<comment type="caution">
    <text evidence="6">The sequence shown here is derived from an EMBL/GenBank/DDBJ whole genome shotgun (WGS) entry which is preliminary data.</text>
</comment>
<keyword evidence="2" id="KW-0342">GTP-binding</keyword>
<organism evidence="6 7">
    <name type="scientific">Ephemerocybe angulata</name>
    <dbReference type="NCBI Taxonomy" id="980116"/>
    <lineage>
        <taxon>Eukaryota</taxon>
        <taxon>Fungi</taxon>
        <taxon>Dikarya</taxon>
        <taxon>Basidiomycota</taxon>
        <taxon>Agaricomycotina</taxon>
        <taxon>Agaricomycetes</taxon>
        <taxon>Agaricomycetidae</taxon>
        <taxon>Agaricales</taxon>
        <taxon>Agaricineae</taxon>
        <taxon>Psathyrellaceae</taxon>
        <taxon>Ephemerocybe</taxon>
    </lineage>
</organism>
<name>A0A8H5B6E2_9AGAR</name>
<sequence length="841" mass="94329">MHETQNTKNDNPGAAKFDRNDVGLSDAQLSQPRRRMLDLVNRLHSTGVQVDIDLPQIAVIGSQSAGKSSLIEAISGITLPRAAGTCTRCPTECRLSHSDSPWQCKVSLRFITDKTGQLLGQVRNETFGPVIYNKAEVEDRIKRAQRAILNPSRPRKDFLVSEEDDSLRNEVNFSSNCVSLQISGPGVADLSFCDLPGLIASVSSKGHANDIALVESLVTSYIKKSSCIILLTVTCETDFENQGAHRLAKQYDPEGKRTIGVLTKPDRIPDGEQIHWLPFIRNEREPLDNNWYCVKQPSSSDIKQNITWDDARKREDDYFSMTSPWNELDSIYLKYLRTRNLVDRLSNVLSDLIAKRLPEIQDELDKTIIKTRQALHSLPRPPSSDPVNEIANMLYEFTADLHQHIDGVPGDDGLLQTIRPVQDRFRQAIRGTAPEFIPFERSKAANKKLEPPNFLVGDDEIDVVDPKEYGESLGAARKVVNEAPGDEDEVAPEGKGKKTARKRQAEEMSDDAEESRRIYVDEVFARAHKARTRELPGNYPFAVQKTFIVDIVKQWKQPALVYLQTVQTFMLAHTKMLVSKHFSEFGQGILEQRVRSIVHNHLKQCFKRAEERVLWVLETEENPFTVNYHYLSDYKSKFLAYYKSARDRETRGEIAAHIEGRATSRSSAPVASGSTTPSRTPGVIVLDTPTPASKKKRVSGDESGSSTPAESGMSAITKIMTGLAEIGIVGVKPDDLYRMLPPDEMEPAIDIMANVRAYFQVAYKRFSDNVPQAVDHELVRGVERDILKTLCTKLGTNGPHSQRNCAELAQESPQIADRRQDLLKKVERLQTATVELMEIGL</sequence>
<dbReference type="PANTHER" id="PTHR11566:SF131">
    <property type="entry name" value="GTPASE, PUTATIVE (AFU_ORTHOLOGUE AFUA_6G07630)-RELATED"/>
    <property type="match status" value="1"/>
</dbReference>
<evidence type="ECO:0000313" key="7">
    <source>
        <dbReference type="Proteomes" id="UP000541558"/>
    </source>
</evidence>
<dbReference type="Proteomes" id="UP000541558">
    <property type="component" value="Unassembled WGS sequence"/>
</dbReference>
<gene>
    <name evidence="6" type="ORF">D9611_003614</name>
</gene>
<evidence type="ECO:0000313" key="6">
    <source>
        <dbReference type="EMBL" id="KAF5317418.1"/>
    </source>
</evidence>
<dbReference type="InterPro" id="IPR020850">
    <property type="entry name" value="GED_dom"/>
</dbReference>
<dbReference type="InterPro" id="IPR045063">
    <property type="entry name" value="Dynamin_N"/>
</dbReference>
<dbReference type="GO" id="GO:0008017">
    <property type="term" value="F:microtubule binding"/>
    <property type="evidence" value="ECO:0007669"/>
    <property type="project" value="TreeGrafter"/>
</dbReference>
<dbReference type="EMBL" id="JAACJK010000219">
    <property type="protein sequence ID" value="KAF5317418.1"/>
    <property type="molecule type" value="Genomic_DNA"/>
</dbReference>
<dbReference type="Pfam" id="PF02212">
    <property type="entry name" value="GED"/>
    <property type="match status" value="1"/>
</dbReference>
<feature type="region of interest" description="Disordered" evidence="3">
    <location>
        <begin position="1"/>
        <end position="28"/>
    </location>
</feature>
<dbReference type="AlphaFoldDB" id="A0A8H5B6E2"/>
<dbReference type="GO" id="GO:0003924">
    <property type="term" value="F:GTPase activity"/>
    <property type="evidence" value="ECO:0007669"/>
    <property type="project" value="InterPro"/>
</dbReference>
<feature type="compositionally biased region" description="Polar residues" evidence="3">
    <location>
        <begin position="663"/>
        <end position="679"/>
    </location>
</feature>
<dbReference type="InterPro" id="IPR003130">
    <property type="entry name" value="GED"/>
</dbReference>
<protein>
    <submittedName>
        <fullName evidence="6">Uncharacterized protein</fullName>
    </submittedName>
</protein>
<keyword evidence="7" id="KW-1185">Reference proteome</keyword>
<accession>A0A8H5B6E2</accession>
<feature type="domain" description="GED" evidence="4">
    <location>
        <begin position="748"/>
        <end position="841"/>
    </location>
</feature>
<dbReference type="OrthoDB" id="5061070at2759"/>
<dbReference type="PANTHER" id="PTHR11566">
    <property type="entry name" value="DYNAMIN"/>
    <property type="match status" value="1"/>
</dbReference>
<keyword evidence="1" id="KW-0547">Nucleotide-binding</keyword>
<dbReference type="GO" id="GO:0005886">
    <property type="term" value="C:plasma membrane"/>
    <property type="evidence" value="ECO:0007669"/>
    <property type="project" value="TreeGrafter"/>
</dbReference>
<dbReference type="CDD" id="cd08771">
    <property type="entry name" value="DLP_1"/>
    <property type="match status" value="1"/>
</dbReference>
<dbReference type="GO" id="GO:0005874">
    <property type="term" value="C:microtubule"/>
    <property type="evidence" value="ECO:0007669"/>
    <property type="project" value="TreeGrafter"/>
</dbReference>
<evidence type="ECO:0000256" key="2">
    <source>
        <dbReference type="ARBA" id="ARBA00023134"/>
    </source>
</evidence>
<dbReference type="Gene3D" id="3.40.50.300">
    <property type="entry name" value="P-loop containing nucleotide triphosphate hydrolases"/>
    <property type="match status" value="1"/>
</dbReference>
<dbReference type="InterPro" id="IPR027417">
    <property type="entry name" value="P-loop_NTPase"/>
</dbReference>
<dbReference type="GO" id="GO:0005525">
    <property type="term" value="F:GTP binding"/>
    <property type="evidence" value="ECO:0007669"/>
    <property type="project" value="InterPro"/>
</dbReference>
<dbReference type="Gene3D" id="1.20.120.1240">
    <property type="entry name" value="Dynamin, middle domain"/>
    <property type="match status" value="1"/>
</dbReference>
<reference evidence="6 7" key="1">
    <citation type="journal article" date="2020" name="ISME J.">
        <title>Uncovering the hidden diversity of litter-decomposition mechanisms in mushroom-forming fungi.</title>
        <authorList>
            <person name="Floudas D."/>
            <person name="Bentzer J."/>
            <person name="Ahren D."/>
            <person name="Johansson T."/>
            <person name="Persson P."/>
            <person name="Tunlid A."/>
        </authorList>
    </citation>
    <scope>NUCLEOTIDE SEQUENCE [LARGE SCALE GENOMIC DNA]</scope>
    <source>
        <strain evidence="6 7">CBS 175.51</strain>
    </source>
</reference>
<evidence type="ECO:0000256" key="1">
    <source>
        <dbReference type="ARBA" id="ARBA00022741"/>
    </source>
</evidence>
<dbReference type="InterPro" id="IPR022812">
    <property type="entry name" value="Dynamin"/>
</dbReference>
<dbReference type="SMART" id="SM00053">
    <property type="entry name" value="DYNc"/>
    <property type="match status" value="1"/>
</dbReference>
<feature type="domain" description="Dynamin-type G" evidence="5">
    <location>
        <begin position="51"/>
        <end position="358"/>
    </location>
</feature>
<feature type="region of interest" description="Disordered" evidence="3">
    <location>
        <begin position="657"/>
        <end position="713"/>
    </location>
</feature>
<dbReference type="InterPro" id="IPR001401">
    <property type="entry name" value="Dynamin_GTPase"/>
</dbReference>
<dbReference type="SMART" id="SM00302">
    <property type="entry name" value="GED"/>
    <property type="match status" value="1"/>
</dbReference>
<evidence type="ECO:0000256" key="3">
    <source>
        <dbReference type="SAM" id="MobiDB-lite"/>
    </source>
</evidence>
<dbReference type="GO" id="GO:0005737">
    <property type="term" value="C:cytoplasm"/>
    <property type="evidence" value="ECO:0007669"/>
    <property type="project" value="TreeGrafter"/>
</dbReference>
<dbReference type="SUPFAM" id="SSF52540">
    <property type="entry name" value="P-loop containing nucleoside triphosphate hydrolases"/>
    <property type="match status" value="1"/>
</dbReference>
<dbReference type="PROSITE" id="PS51718">
    <property type="entry name" value="G_DYNAMIN_2"/>
    <property type="match status" value="1"/>
</dbReference>
<dbReference type="PROSITE" id="PS51388">
    <property type="entry name" value="GED"/>
    <property type="match status" value="1"/>
</dbReference>
<feature type="compositionally biased region" description="Polar residues" evidence="3">
    <location>
        <begin position="1"/>
        <end position="10"/>
    </location>
</feature>
<dbReference type="InterPro" id="IPR000375">
    <property type="entry name" value="Dynamin_stalk"/>
</dbReference>
<dbReference type="GO" id="GO:0031623">
    <property type="term" value="P:receptor internalization"/>
    <property type="evidence" value="ECO:0007669"/>
    <property type="project" value="TreeGrafter"/>
</dbReference>